<evidence type="ECO:0000259" key="17">
    <source>
        <dbReference type="PROSITE" id="PS50885"/>
    </source>
</evidence>
<keyword evidence="19" id="KW-1185">Reference proteome</keyword>
<evidence type="ECO:0000256" key="3">
    <source>
        <dbReference type="ARBA" id="ARBA00012438"/>
    </source>
</evidence>
<dbReference type="Pfam" id="PF02518">
    <property type="entry name" value="HATPase_c"/>
    <property type="match status" value="1"/>
</dbReference>
<dbReference type="InterPro" id="IPR036890">
    <property type="entry name" value="HATPase_C_sf"/>
</dbReference>
<dbReference type="InterPro" id="IPR036097">
    <property type="entry name" value="HisK_dim/P_sf"/>
</dbReference>
<evidence type="ECO:0000313" key="18">
    <source>
        <dbReference type="EMBL" id="GAJ28235.1"/>
    </source>
</evidence>
<dbReference type="CDD" id="cd06225">
    <property type="entry name" value="HAMP"/>
    <property type="match status" value="1"/>
</dbReference>
<evidence type="ECO:0000256" key="13">
    <source>
        <dbReference type="ARBA" id="ARBA00023012"/>
    </source>
</evidence>
<keyword evidence="7" id="KW-0808">Transferase</keyword>
<dbReference type="PROSITE" id="PS50885">
    <property type="entry name" value="HAMP"/>
    <property type="match status" value="1"/>
</dbReference>
<evidence type="ECO:0000256" key="10">
    <source>
        <dbReference type="ARBA" id="ARBA00022777"/>
    </source>
</evidence>
<dbReference type="PRINTS" id="PR00344">
    <property type="entry name" value="BCTRLSENSOR"/>
</dbReference>
<keyword evidence="14" id="KW-0472">Membrane</keyword>
<feature type="region of interest" description="Disordered" evidence="15">
    <location>
        <begin position="116"/>
        <end position="145"/>
    </location>
</feature>
<evidence type="ECO:0000256" key="1">
    <source>
        <dbReference type="ARBA" id="ARBA00000085"/>
    </source>
</evidence>
<dbReference type="Gene3D" id="1.10.287.130">
    <property type="match status" value="1"/>
</dbReference>
<keyword evidence="12" id="KW-1133">Transmembrane helix</keyword>
<sequence>MAWRLYPNSLRARTGLLLIVGLCIVQVAGLTIHALDHLDIERRITLREDEHHAFAIYRALAELPPAARAGAIRSLNIPSGFSVTVTDKPDHTLLGHEVPMPAVLPRLFRVAPFGSFGGSTPGARPPGGRPPPMERPFPPPPYPRRNMEPLPSILHNAMLPPRLYPARLIIGHNPASRHWVFSILTPDEADWVIVKYIAQRPNPFDSPTFLIAFALMTLCGGGLILWGTQRLIAPLGTLVSAADALGKDVNAPPLPEGGPTELRRAAQAFNTMAANVRRLINDRVLMLTAIGHDLRTPITRLKLRSEFIEDDELRDKFLADLDEMEAMVAAMLEFGRDTANREPKVRLDLSALLSTVADEAAESMPHLAEHITLDTPDHPVLVAARSLPLKRALMNLVINALKYGGSAHITLRTPTDDAMTTIVIEDDGPGLPDKELERMFEPFVRAESSRNRETGGTGLGLAIARSVLRGHGGDIRLANRPSGGLRAVVTLPT</sequence>
<evidence type="ECO:0000256" key="9">
    <source>
        <dbReference type="ARBA" id="ARBA00022741"/>
    </source>
</evidence>
<reference evidence="18 19" key="2">
    <citation type="journal article" date="2014" name="FEMS Microbiol. Lett.">
        <title>Draft genomic DNA sequence of the facultatively methylotrophic bacterium Acidomonas methanolica type strain MB58.</title>
        <authorList>
            <person name="Higashiura N."/>
            <person name="Hadano H."/>
            <person name="Hirakawa H."/>
            <person name="Matsutani M."/>
            <person name="Takabe S."/>
            <person name="Matsushita K."/>
            <person name="Azuma Y."/>
        </authorList>
    </citation>
    <scope>NUCLEOTIDE SEQUENCE [LARGE SCALE GENOMIC DNA]</scope>
    <source>
        <strain evidence="18 19">MB58</strain>
    </source>
</reference>
<dbReference type="GO" id="GO:0005524">
    <property type="term" value="F:ATP binding"/>
    <property type="evidence" value="ECO:0007669"/>
    <property type="project" value="UniProtKB-KW"/>
</dbReference>
<evidence type="ECO:0000256" key="6">
    <source>
        <dbReference type="ARBA" id="ARBA00022553"/>
    </source>
</evidence>
<dbReference type="AlphaFoldDB" id="A0A023D3B7"/>
<evidence type="ECO:0000259" key="16">
    <source>
        <dbReference type="PROSITE" id="PS50109"/>
    </source>
</evidence>
<dbReference type="GO" id="GO:0005886">
    <property type="term" value="C:plasma membrane"/>
    <property type="evidence" value="ECO:0007669"/>
    <property type="project" value="UniProtKB-SubCell"/>
</dbReference>
<dbReference type="Pfam" id="PF00672">
    <property type="entry name" value="HAMP"/>
    <property type="match status" value="1"/>
</dbReference>
<dbReference type="CDD" id="cd00082">
    <property type="entry name" value="HisKA"/>
    <property type="match status" value="1"/>
</dbReference>
<dbReference type="EMBL" id="BAND01000016">
    <property type="protein sequence ID" value="GAJ28235.1"/>
    <property type="molecule type" value="Genomic_DNA"/>
</dbReference>
<organism evidence="18 19">
    <name type="scientific">Acidomonas methanolica NBRC 104435</name>
    <dbReference type="NCBI Taxonomy" id="1231351"/>
    <lineage>
        <taxon>Bacteria</taxon>
        <taxon>Pseudomonadati</taxon>
        <taxon>Pseudomonadota</taxon>
        <taxon>Alphaproteobacteria</taxon>
        <taxon>Acetobacterales</taxon>
        <taxon>Acetobacteraceae</taxon>
        <taxon>Acidomonas</taxon>
    </lineage>
</organism>
<dbReference type="OrthoDB" id="9804645at2"/>
<dbReference type="InterPro" id="IPR050980">
    <property type="entry name" value="2C_sensor_his_kinase"/>
</dbReference>
<dbReference type="SMART" id="SM00304">
    <property type="entry name" value="HAMP"/>
    <property type="match status" value="1"/>
</dbReference>
<dbReference type="SUPFAM" id="SSF55874">
    <property type="entry name" value="ATPase domain of HSP90 chaperone/DNA topoisomerase II/histidine kinase"/>
    <property type="match status" value="1"/>
</dbReference>
<comment type="subcellular location">
    <subcellularLocation>
        <location evidence="2">Cell inner membrane</location>
        <topology evidence="2">Multi-pass membrane protein</topology>
    </subcellularLocation>
</comment>
<keyword evidence="5" id="KW-0997">Cell inner membrane</keyword>
<comment type="catalytic activity">
    <reaction evidence="1">
        <text>ATP + protein L-histidine = ADP + protein N-phospho-L-histidine.</text>
        <dbReference type="EC" id="2.7.13.3"/>
    </reaction>
</comment>
<dbReference type="InterPro" id="IPR003661">
    <property type="entry name" value="HisK_dim/P_dom"/>
</dbReference>
<dbReference type="InterPro" id="IPR005467">
    <property type="entry name" value="His_kinase_dom"/>
</dbReference>
<dbReference type="SMART" id="SM00388">
    <property type="entry name" value="HisKA"/>
    <property type="match status" value="1"/>
</dbReference>
<reference evidence="19" key="1">
    <citation type="journal article" date="2014" name="FEMS Microbiol. Lett.">
        <title>Draft Genomic DNA Sequence of the Facultatively Methylotrophic Bacterium Acidomonas methanolica type strain MB58.</title>
        <authorList>
            <person name="Higashiura N."/>
            <person name="Hadano H."/>
            <person name="Hirakawa H."/>
            <person name="Matsutani M."/>
            <person name="Takabe S."/>
            <person name="Matsushita K."/>
            <person name="Azuma Y."/>
        </authorList>
    </citation>
    <scope>NUCLEOTIDE SEQUENCE [LARGE SCALE GENOMIC DNA]</scope>
    <source>
        <strain evidence="19">MB58</strain>
    </source>
</reference>
<name>A0A023D3B7_ACIMT</name>
<keyword evidence="11" id="KW-0067">ATP-binding</keyword>
<keyword evidence="4" id="KW-1003">Cell membrane</keyword>
<accession>A0A023D3B7</accession>
<dbReference type="EC" id="2.7.13.3" evidence="3"/>
<evidence type="ECO:0000256" key="15">
    <source>
        <dbReference type="SAM" id="MobiDB-lite"/>
    </source>
</evidence>
<keyword evidence="8" id="KW-0812">Transmembrane</keyword>
<dbReference type="PROSITE" id="PS50109">
    <property type="entry name" value="HIS_KIN"/>
    <property type="match status" value="1"/>
</dbReference>
<evidence type="ECO:0000256" key="8">
    <source>
        <dbReference type="ARBA" id="ARBA00022692"/>
    </source>
</evidence>
<feature type="domain" description="HAMP" evidence="17">
    <location>
        <begin position="229"/>
        <end position="281"/>
    </location>
</feature>
<dbReference type="InterPro" id="IPR003660">
    <property type="entry name" value="HAMP_dom"/>
</dbReference>
<dbReference type="SMART" id="SM00387">
    <property type="entry name" value="HATPase_c"/>
    <property type="match status" value="1"/>
</dbReference>
<evidence type="ECO:0000256" key="5">
    <source>
        <dbReference type="ARBA" id="ARBA00022519"/>
    </source>
</evidence>
<keyword evidence="9" id="KW-0547">Nucleotide-binding</keyword>
<evidence type="ECO:0000256" key="12">
    <source>
        <dbReference type="ARBA" id="ARBA00022989"/>
    </source>
</evidence>
<dbReference type="GO" id="GO:0000155">
    <property type="term" value="F:phosphorelay sensor kinase activity"/>
    <property type="evidence" value="ECO:0007669"/>
    <property type="project" value="InterPro"/>
</dbReference>
<dbReference type="PANTHER" id="PTHR44936">
    <property type="entry name" value="SENSOR PROTEIN CREC"/>
    <property type="match status" value="1"/>
</dbReference>
<dbReference type="InterPro" id="IPR004358">
    <property type="entry name" value="Sig_transdc_His_kin-like_C"/>
</dbReference>
<evidence type="ECO:0000256" key="14">
    <source>
        <dbReference type="ARBA" id="ARBA00023136"/>
    </source>
</evidence>
<dbReference type="SUPFAM" id="SSF47384">
    <property type="entry name" value="Homodimeric domain of signal transducing histidine kinase"/>
    <property type="match status" value="1"/>
</dbReference>
<feature type="domain" description="Histidine kinase" evidence="16">
    <location>
        <begin position="289"/>
        <end position="493"/>
    </location>
</feature>
<feature type="compositionally biased region" description="Pro residues" evidence="15">
    <location>
        <begin position="123"/>
        <end position="143"/>
    </location>
</feature>
<proteinExistence type="predicted"/>
<dbReference type="PANTHER" id="PTHR44936:SF5">
    <property type="entry name" value="SENSOR HISTIDINE KINASE ENVZ"/>
    <property type="match status" value="1"/>
</dbReference>
<dbReference type="RefSeq" id="WP_042056647.1">
    <property type="nucleotide sequence ID" value="NZ_BAND01000016.1"/>
</dbReference>
<protein>
    <recommendedName>
        <fullName evidence="3">histidine kinase</fullName>
        <ecNumber evidence="3">2.7.13.3</ecNumber>
    </recommendedName>
</protein>
<evidence type="ECO:0000256" key="11">
    <source>
        <dbReference type="ARBA" id="ARBA00022840"/>
    </source>
</evidence>
<dbReference type="InterPro" id="IPR003594">
    <property type="entry name" value="HATPase_dom"/>
</dbReference>
<evidence type="ECO:0000313" key="19">
    <source>
        <dbReference type="Proteomes" id="UP000019760"/>
    </source>
</evidence>
<dbReference type="Gene3D" id="3.30.565.10">
    <property type="entry name" value="Histidine kinase-like ATPase, C-terminal domain"/>
    <property type="match status" value="1"/>
</dbReference>
<gene>
    <name evidence="18" type="ORF">Amme_016_018</name>
</gene>
<dbReference type="Proteomes" id="UP000019760">
    <property type="component" value="Unassembled WGS sequence"/>
</dbReference>
<keyword evidence="10 18" id="KW-0418">Kinase</keyword>
<evidence type="ECO:0000256" key="7">
    <source>
        <dbReference type="ARBA" id="ARBA00022679"/>
    </source>
</evidence>
<keyword evidence="6" id="KW-0597">Phosphoprotein</keyword>
<keyword evidence="13" id="KW-0902">Two-component regulatory system</keyword>
<comment type="caution">
    <text evidence="18">The sequence shown here is derived from an EMBL/GenBank/DDBJ whole genome shotgun (WGS) entry which is preliminary data.</text>
</comment>
<evidence type="ECO:0000256" key="2">
    <source>
        <dbReference type="ARBA" id="ARBA00004429"/>
    </source>
</evidence>
<evidence type="ECO:0000256" key="4">
    <source>
        <dbReference type="ARBA" id="ARBA00022475"/>
    </source>
</evidence>